<dbReference type="GO" id="GO:0051539">
    <property type="term" value="F:4 iron, 4 sulfur cluster binding"/>
    <property type="evidence" value="ECO:0007669"/>
    <property type="project" value="UniProtKB-KW"/>
</dbReference>
<dbReference type="KEGG" id="pyr:P186_1813"/>
<dbReference type="InterPro" id="IPR006067">
    <property type="entry name" value="NO2/SO3_Rdtase_4Fe4S_dom"/>
</dbReference>
<evidence type="ECO:0000313" key="9">
    <source>
        <dbReference type="EMBL" id="AET33220.1"/>
    </source>
</evidence>
<dbReference type="Proteomes" id="UP000005867">
    <property type="component" value="Chromosome"/>
</dbReference>
<organism evidence="9 10">
    <name type="scientific">Pyrobaculum ferrireducens</name>
    <dbReference type="NCBI Taxonomy" id="1104324"/>
    <lineage>
        <taxon>Archaea</taxon>
        <taxon>Thermoproteota</taxon>
        <taxon>Thermoprotei</taxon>
        <taxon>Thermoproteales</taxon>
        <taxon>Thermoproteaceae</taxon>
        <taxon>Pyrobaculum</taxon>
    </lineage>
</organism>
<name>G7VH49_9CREN</name>
<dbReference type="Gene3D" id="3.30.70.2500">
    <property type="match status" value="1"/>
</dbReference>
<gene>
    <name evidence="9" type="ORF">P186_1813</name>
</gene>
<keyword evidence="4" id="KW-0560">Oxidoreductase</keyword>
<evidence type="ECO:0000256" key="2">
    <source>
        <dbReference type="ARBA" id="ARBA00022617"/>
    </source>
</evidence>
<dbReference type="PANTHER" id="PTHR32439">
    <property type="entry name" value="FERREDOXIN--NITRITE REDUCTASE, CHLOROPLASTIC"/>
    <property type="match status" value="1"/>
</dbReference>
<evidence type="ECO:0000256" key="1">
    <source>
        <dbReference type="ARBA" id="ARBA00022485"/>
    </source>
</evidence>
<evidence type="ECO:0000313" key="10">
    <source>
        <dbReference type="Proteomes" id="UP000005867"/>
    </source>
</evidence>
<dbReference type="Gene3D" id="3.30.413.10">
    <property type="entry name" value="Sulfite Reductase Hemoprotein, domain 1"/>
    <property type="match status" value="1"/>
</dbReference>
<proteinExistence type="predicted"/>
<evidence type="ECO:0000259" key="8">
    <source>
        <dbReference type="Pfam" id="PF03460"/>
    </source>
</evidence>
<keyword evidence="1" id="KW-0004">4Fe-4S</keyword>
<dbReference type="HOGENOM" id="CLU_660112_0_0_2"/>
<dbReference type="SUPFAM" id="SSF56014">
    <property type="entry name" value="Nitrite and sulphite reductase 4Fe-4S domain-like"/>
    <property type="match status" value="1"/>
</dbReference>
<dbReference type="GO" id="GO:0046872">
    <property type="term" value="F:metal ion binding"/>
    <property type="evidence" value="ECO:0007669"/>
    <property type="project" value="UniProtKB-KW"/>
</dbReference>
<reference evidence="9 10" key="1">
    <citation type="journal article" date="2012" name="J. Bacteriol.">
        <title>Complete genome sequence of strain 1860, a crenarchaeon of the genus pyrobaculum able to grow with various electron acceptors.</title>
        <authorList>
            <person name="Mardanov A.V."/>
            <person name="Gumerov V.M."/>
            <person name="Slobodkina G.B."/>
            <person name="Beletsky A.V."/>
            <person name="Bonch-Osmolovskaya E.A."/>
            <person name="Ravin N.V."/>
            <person name="Skryabin K.G."/>
        </authorList>
    </citation>
    <scope>NUCLEOTIDE SEQUENCE [LARGE SCALE GENOMIC DNA]</scope>
    <source>
        <strain evidence="9 10">1860</strain>
    </source>
</reference>
<keyword evidence="2" id="KW-0349">Heme</keyword>
<dbReference type="InterPro" id="IPR005117">
    <property type="entry name" value="NiRdtase/SiRdtase_haem-b_fer"/>
</dbReference>
<evidence type="ECO:0000256" key="3">
    <source>
        <dbReference type="ARBA" id="ARBA00022723"/>
    </source>
</evidence>
<sequence length="430" mass="48549">MGEIRDFKIDRCTSMQVRVKKPLTVDEYAKQGMEMLKYYESGPWPSHVTELKKTKYPIEAYAAGLAAGKTMWAAGSAKIRYVYTGFIARRTRDGKISELHFRVWQPSGYLYSTEKLRKLMDFADKYGLGLLEIAGQQGLMIISIRPEVADEAVDYLRNVVGTDIGATGDTIRELAACVGPALCEFALYDTLEARDRFMTHPKIYEWMSNQLFPFKFKAKFSGCPFDCTRAVHRADFGFIGVWVGAPEVDQELLRKKIEAGEVDPARLAANCPSGAITWDPEKKELKIDGTRCKKSMHCIRAAYPAIKPGKERKIAVVVGGHVKGRFGGKMGKPLAVVNSVEEAMDWVVKTVESWTEYMEKGVVKHKDRIGDFIMKVGFKKYVTEILGLKEEKKPTLHPSLRAGAVLDDEERTMWANWASKLVEEYFGRRP</sequence>
<evidence type="ECO:0000256" key="4">
    <source>
        <dbReference type="ARBA" id="ARBA00023002"/>
    </source>
</evidence>
<dbReference type="InterPro" id="IPR045854">
    <property type="entry name" value="NO2/SO3_Rdtase_4Fe4S_sf"/>
</dbReference>
<dbReference type="GO" id="GO:0016491">
    <property type="term" value="F:oxidoreductase activity"/>
    <property type="evidence" value="ECO:0007669"/>
    <property type="project" value="UniProtKB-KW"/>
</dbReference>
<feature type="domain" description="Nitrite/sulphite reductase 4Fe-4S" evidence="7">
    <location>
        <begin position="168"/>
        <end position="387"/>
    </location>
</feature>
<dbReference type="eggNOG" id="arCOG02058">
    <property type="taxonomic scope" value="Archaea"/>
</dbReference>
<dbReference type="SUPFAM" id="SSF55124">
    <property type="entry name" value="Nitrite/Sulfite reductase N-terminal domain-like"/>
    <property type="match status" value="1"/>
</dbReference>
<accession>G7VH49</accession>
<dbReference type="SUPFAM" id="SSF54862">
    <property type="entry name" value="4Fe-4S ferredoxins"/>
    <property type="match status" value="1"/>
</dbReference>
<keyword evidence="6" id="KW-0411">Iron-sulfur</keyword>
<dbReference type="EMBL" id="CP003098">
    <property type="protein sequence ID" value="AET33220.1"/>
    <property type="molecule type" value="Genomic_DNA"/>
</dbReference>
<keyword evidence="10" id="KW-1185">Reference proteome</keyword>
<dbReference type="STRING" id="1104324.P186_1813"/>
<protein>
    <submittedName>
        <fullName evidence="9">Sulfite reductase alpha subunit</fullName>
    </submittedName>
</protein>
<dbReference type="Pfam" id="PF01077">
    <property type="entry name" value="NIR_SIR"/>
    <property type="match status" value="1"/>
</dbReference>
<dbReference type="InterPro" id="IPR036136">
    <property type="entry name" value="Nit/Sulf_reduc_fer-like_dom_sf"/>
</dbReference>
<dbReference type="GO" id="GO:0020037">
    <property type="term" value="F:heme binding"/>
    <property type="evidence" value="ECO:0007669"/>
    <property type="project" value="InterPro"/>
</dbReference>
<feature type="domain" description="Nitrite/Sulfite reductase ferredoxin-like" evidence="8">
    <location>
        <begin position="100"/>
        <end position="158"/>
    </location>
</feature>
<evidence type="ECO:0000256" key="6">
    <source>
        <dbReference type="ARBA" id="ARBA00023014"/>
    </source>
</evidence>
<dbReference type="InterPro" id="IPR051329">
    <property type="entry name" value="NIR_SIR_4Fe-4S"/>
</dbReference>
<dbReference type="BioCyc" id="PSP1104324:GJSN-1776-MONOMER"/>
<evidence type="ECO:0000256" key="5">
    <source>
        <dbReference type="ARBA" id="ARBA00023004"/>
    </source>
</evidence>
<dbReference type="AlphaFoldDB" id="G7VH49"/>
<dbReference type="Pfam" id="PF03460">
    <property type="entry name" value="NIR_SIR_ferr"/>
    <property type="match status" value="1"/>
</dbReference>
<evidence type="ECO:0000259" key="7">
    <source>
        <dbReference type="Pfam" id="PF01077"/>
    </source>
</evidence>
<dbReference type="PANTHER" id="PTHR32439:SF9">
    <property type="entry name" value="BLR3264 PROTEIN"/>
    <property type="match status" value="1"/>
</dbReference>
<dbReference type="Gene3D" id="3.30.70.20">
    <property type="match status" value="1"/>
</dbReference>
<keyword evidence="3" id="KW-0479">Metal-binding</keyword>
<keyword evidence="5" id="KW-0408">Iron</keyword>